<proteinExistence type="predicted"/>
<evidence type="ECO:0000313" key="2">
    <source>
        <dbReference type="Proteomes" id="UP000546464"/>
    </source>
</evidence>
<gene>
    <name evidence="1" type="ORF">H5P28_05845</name>
</gene>
<name>A0A842HC67_9BACT</name>
<organism evidence="1 2">
    <name type="scientific">Ruficoccus amylovorans</name>
    <dbReference type="NCBI Taxonomy" id="1804625"/>
    <lineage>
        <taxon>Bacteria</taxon>
        <taxon>Pseudomonadati</taxon>
        <taxon>Verrucomicrobiota</taxon>
        <taxon>Opitutia</taxon>
        <taxon>Puniceicoccales</taxon>
        <taxon>Cerasicoccaceae</taxon>
        <taxon>Ruficoccus</taxon>
    </lineage>
</organism>
<comment type="caution">
    <text evidence="1">The sequence shown here is derived from an EMBL/GenBank/DDBJ whole genome shotgun (WGS) entry which is preliminary data.</text>
</comment>
<reference evidence="1 2" key="1">
    <citation type="submission" date="2020-07" db="EMBL/GenBank/DDBJ databases">
        <authorList>
            <person name="Feng X."/>
        </authorList>
    </citation>
    <scope>NUCLEOTIDE SEQUENCE [LARGE SCALE GENOMIC DNA]</scope>
    <source>
        <strain evidence="1 2">JCM31066</strain>
    </source>
</reference>
<dbReference type="RefSeq" id="WP_185674778.1">
    <property type="nucleotide sequence ID" value="NZ_JACHVB010000014.1"/>
</dbReference>
<evidence type="ECO:0000313" key="1">
    <source>
        <dbReference type="EMBL" id="MBC2593779.1"/>
    </source>
</evidence>
<sequence>MPNQLNNIQDIRIADVFLEAFVAALMPLRAFSTDFSAEFTERGKTVHVPLIGAAGKSYDFKGSYSQNADSSVDTVPVQLTRHKVQSLHLTDKEYSEASIISLERLAKSKARQLAQDVLQDIWSAITEANYGAAAIAAVAATAFDAAKVLKMREACAGVNMPVTERSLVLDDSYYSALLGDSKISQSYLIQVSQPAFQEARIPRIYGFDIFETTILPENEEKLVGFAAHPRGLAIANRYLMPLRPESYLEAGPVTDPSTGVTLGYRRYYDNDSGKEIAAFECVYGFTRAIKEGILRIVRP</sequence>
<dbReference type="AlphaFoldDB" id="A0A842HC67"/>
<dbReference type="Proteomes" id="UP000546464">
    <property type="component" value="Unassembled WGS sequence"/>
</dbReference>
<accession>A0A842HC67</accession>
<keyword evidence="2" id="KW-1185">Reference proteome</keyword>
<protein>
    <submittedName>
        <fullName evidence="1">Uncharacterized protein</fullName>
    </submittedName>
</protein>
<dbReference type="EMBL" id="JACHVB010000014">
    <property type="protein sequence ID" value="MBC2593779.1"/>
    <property type="molecule type" value="Genomic_DNA"/>
</dbReference>